<dbReference type="PANTHER" id="PTHR21660:SF47">
    <property type="entry name" value="F19P19.27 PROTEIN"/>
    <property type="match status" value="1"/>
</dbReference>
<comment type="similarity">
    <text evidence="1">Belongs to the thioesterase PaaI family.</text>
</comment>
<dbReference type="PANTHER" id="PTHR21660">
    <property type="entry name" value="THIOESTERASE SUPERFAMILY MEMBER-RELATED"/>
    <property type="match status" value="1"/>
</dbReference>
<accession>A0A2P2QM72</accession>
<dbReference type="CDD" id="cd03443">
    <property type="entry name" value="PaaI_thioesterase"/>
    <property type="match status" value="1"/>
</dbReference>
<dbReference type="GO" id="GO:0047617">
    <property type="term" value="F:fatty acyl-CoA hydrolase activity"/>
    <property type="evidence" value="ECO:0007669"/>
    <property type="project" value="InterPro"/>
</dbReference>
<evidence type="ECO:0000313" key="4">
    <source>
        <dbReference type="EMBL" id="MBX68109.1"/>
    </source>
</evidence>
<dbReference type="Gene3D" id="3.10.129.10">
    <property type="entry name" value="Hotdog Thioesterase"/>
    <property type="match status" value="1"/>
</dbReference>
<reference evidence="4" key="1">
    <citation type="submission" date="2018-02" db="EMBL/GenBank/DDBJ databases">
        <title>Rhizophora mucronata_Transcriptome.</title>
        <authorList>
            <person name="Meera S.P."/>
            <person name="Sreeshan A."/>
            <person name="Augustine A."/>
        </authorList>
    </citation>
    <scope>NUCLEOTIDE SEQUENCE</scope>
    <source>
        <tissue evidence="4">Leaf</tissue>
    </source>
</reference>
<name>A0A2P2QM72_RHIMU</name>
<feature type="domain" description="Thioesterase" evidence="3">
    <location>
        <begin position="69"/>
        <end position="144"/>
    </location>
</feature>
<dbReference type="InterPro" id="IPR029069">
    <property type="entry name" value="HotDog_dom_sf"/>
</dbReference>
<protein>
    <recommendedName>
        <fullName evidence="3">Thioesterase domain-containing protein</fullName>
    </recommendedName>
</protein>
<dbReference type="InterPro" id="IPR006683">
    <property type="entry name" value="Thioestr_dom"/>
</dbReference>
<organism evidence="4">
    <name type="scientific">Rhizophora mucronata</name>
    <name type="common">Asiatic mangrove</name>
    <dbReference type="NCBI Taxonomy" id="61149"/>
    <lineage>
        <taxon>Eukaryota</taxon>
        <taxon>Viridiplantae</taxon>
        <taxon>Streptophyta</taxon>
        <taxon>Embryophyta</taxon>
        <taxon>Tracheophyta</taxon>
        <taxon>Spermatophyta</taxon>
        <taxon>Magnoliopsida</taxon>
        <taxon>eudicotyledons</taxon>
        <taxon>Gunneridae</taxon>
        <taxon>Pentapetalae</taxon>
        <taxon>rosids</taxon>
        <taxon>fabids</taxon>
        <taxon>Malpighiales</taxon>
        <taxon>Rhizophoraceae</taxon>
        <taxon>Rhizophora</taxon>
    </lineage>
</organism>
<proteinExistence type="inferred from homology"/>
<dbReference type="Pfam" id="PF03061">
    <property type="entry name" value="4HBT"/>
    <property type="match status" value="1"/>
</dbReference>
<dbReference type="NCBIfam" id="TIGR00369">
    <property type="entry name" value="unchar_dom_1"/>
    <property type="match status" value="1"/>
</dbReference>
<evidence type="ECO:0000256" key="1">
    <source>
        <dbReference type="ARBA" id="ARBA00008324"/>
    </source>
</evidence>
<keyword evidence="2" id="KW-0378">Hydrolase</keyword>
<dbReference type="AlphaFoldDB" id="A0A2P2QM72"/>
<sequence length="161" mass="17556">MELEAVRRILEKGNEGDEEGKKKNASTIESLPPKFFESFMLEGVRPELIQPGRLLCSFKVPYRLLNAGNSLHGGATATLVDLTGSAAMYTVIGDRPSGVSVEINVSYLDAAYVDEEIEIEAKVLRVGKAIAVVSIEFRNKATGKIIAQGRHTKYLLATSKM</sequence>
<dbReference type="SUPFAM" id="SSF54637">
    <property type="entry name" value="Thioesterase/thiol ester dehydrase-isomerase"/>
    <property type="match status" value="1"/>
</dbReference>
<dbReference type="InterPro" id="IPR039298">
    <property type="entry name" value="ACOT13"/>
</dbReference>
<dbReference type="EMBL" id="GGEC01087625">
    <property type="protein sequence ID" value="MBX68109.1"/>
    <property type="molecule type" value="Transcribed_RNA"/>
</dbReference>
<dbReference type="FunFam" id="3.10.129.10:FF:000059">
    <property type="entry name" value="Acyl-coenzyme A thioesterase 13"/>
    <property type="match status" value="1"/>
</dbReference>
<dbReference type="InterPro" id="IPR003736">
    <property type="entry name" value="PAAI_dom"/>
</dbReference>
<evidence type="ECO:0000259" key="3">
    <source>
        <dbReference type="Pfam" id="PF03061"/>
    </source>
</evidence>
<evidence type="ECO:0000256" key="2">
    <source>
        <dbReference type="ARBA" id="ARBA00022801"/>
    </source>
</evidence>